<feature type="compositionally biased region" description="Pro residues" evidence="5">
    <location>
        <begin position="39"/>
        <end position="50"/>
    </location>
</feature>
<evidence type="ECO:0000256" key="2">
    <source>
        <dbReference type="ARBA" id="ARBA00022723"/>
    </source>
</evidence>
<dbReference type="CDD" id="cd03467">
    <property type="entry name" value="Rieske"/>
    <property type="match status" value="1"/>
</dbReference>
<comment type="caution">
    <text evidence="8">The sequence shown here is derived from an EMBL/GenBank/DDBJ whole genome shotgun (WGS) entry which is preliminary data.</text>
</comment>
<feature type="domain" description="Rieske" evidence="7">
    <location>
        <begin position="54"/>
        <end position="148"/>
    </location>
</feature>
<dbReference type="Pfam" id="PF00355">
    <property type="entry name" value="Rieske"/>
    <property type="match status" value="1"/>
</dbReference>
<dbReference type="PROSITE" id="PS51296">
    <property type="entry name" value="RIESKE"/>
    <property type="match status" value="1"/>
</dbReference>
<dbReference type="RefSeq" id="WP_274199262.1">
    <property type="nucleotide sequence ID" value="NZ_JAQZAO010000002.1"/>
</dbReference>
<keyword evidence="6" id="KW-0732">Signal</keyword>
<keyword evidence="4" id="KW-0411">Iron-sulfur</keyword>
<dbReference type="Proteomes" id="UP001300763">
    <property type="component" value="Unassembled WGS sequence"/>
</dbReference>
<dbReference type="PROSITE" id="PS51318">
    <property type="entry name" value="TAT"/>
    <property type="match status" value="1"/>
</dbReference>
<dbReference type="Gene3D" id="2.102.10.10">
    <property type="entry name" value="Rieske [2Fe-2S] iron-sulphur domain"/>
    <property type="match status" value="1"/>
</dbReference>
<proteinExistence type="predicted"/>
<evidence type="ECO:0000256" key="5">
    <source>
        <dbReference type="SAM" id="MobiDB-lite"/>
    </source>
</evidence>
<keyword evidence="3" id="KW-0408">Iron</keyword>
<protein>
    <submittedName>
        <fullName evidence="8">Rieske (2Fe-2S) protein</fullName>
    </submittedName>
</protein>
<gene>
    <name evidence="8" type="ORF">PGB27_05095</name>
</gene>
<evidence type="ECO:0000313" key="9">
    <source>
        <dbReference type="Proteomes" id="UP001300763"/>
    </source>
</evidence>
<dbReference type="SUPFAM" id="SSF50022">
    <property type="entry name" value="ISP domain"/>
    <property type="match status" value="1"/>
</dbReference>
<evidence type="ECO:0000259" key="7">
    <source>
        <dbReference type="PROSITE" id="PS51296"/>
    </source>
</evidence>
<evidence type="ECO:0000256" key="3">
    <source>
        <dbReference type="ARBA" id="ARBA00023004"/>
    </source>
</evidence>
<dbReference type="InterPro" id="IPR036922">
    <property type="entry name" value="Rieske_2Fe-2S_sf"/>
</dbReference>
<reference evidence="8 9" key="1">
    <citation type="submission" date="2023-02" db="EMBL/GenBank/DDBJ databases">
        <title>Genome sequencing required for Actinomycetospora new species description.</title>
        <authorList>
            <person name="Saimee Y."/>
            <person name="Duangmal K."/>
        </authorList>
    </citation>
    <scope>NUCLEOTIDE SEQUENCE [LARGE SCALE GENOMIC DNA]</scope>
    <source>
        <strain evidence="8 9">DW7H6</strain>
    </source>
</reference>
<dbReference type="InterPro" id="IPR006311">
    <property type="entry name" value="TAT_signal"/>
</dbReference>
<evidence type="ECO:0000256" key="4">
    <source>
        <dbReference type="ARBA" id="ARBA00023014"/>
    </source>
</evidence>
<name>A0ABT5SPH7_9PSEU</name>
<organism evidence="8 9">
    <name type="scientific">Actinomycetospora lemnae</name>
    <dbReference type="NCBI Taxonomy" id="3019891"/>
    <lineage>
        <taxon>Bacteria</taxon>
        <taxon>Bacillati</taxon>
        <taxon>Actinomycetota</taxon>
        <taxon>Actinomycetes</taxon>
        <taxon>Pseudonocardiales</taxon>
        <taxon>Pseudonocardiaceae</taxon>
        <taxon>Actinomycetospora</taxon>
    </lineage>
</organism>
<sequence length="149" mass="14250">MPTTTGPNRRTVLCGLAAALAVPGALAACSSSAGSAAPAPAPASPAPGAAPAPLATVPLADVPVGGGTVLRGGERPVVVVQPAAGTVRAFDATCPHQGATVAAPEGGVITCPAHQSRFEAATGAVHEGPAERGLTELPARVVDGTVQVS</sequence>
<keyword evidence="2" id="KW-0479">Metal-binding</keyword>
<evidence type="ECO:0000256" key="6">
    <source>
        <dbReference type="SAM" id="SignalP"/>
    </source>
</evidence>
<feature type="signal peptide" evidence="6">
    <location>
        <begin position="1"/>
        <end position="27"/>
    </location>
</feature>
<keyword evidence="9" id="KW-1185">Reference proteome</keyword>
<dbReference type="InterPro" id="IPR017941">
    <property type="entry name" value="Rieske_2Fe-2S"/>
</dbReference>
<feature type="chain" id="PRO_5046586891" evidence="6">
    <location>
        <begin position="28"/>
        <end position="149"/>
    </location>
</feature>
<dbReference type="EMBL" id="JAQZAO010000002">
    <property type="protein sequence ID" value="MDD7964719.1"/>
    <property type="molecule type" value="Genomic_DNA"/>
</dbReference>
<accession>A0ABT5SPH7</accession>
<evidence type="ECO:0000256" key="1">
    <source>
        <dbReference type="ARBA" id="ARBA00022714"/>
    </source>
</evidence>
<keyword evidence="1" id="KW-0001">2Fe-2S</keyword>
<feature type="region of interest" description="Disordered" evidence="5">
    <location>
        <begin position="33"/>
        <end position="54"/>
    </location>
</feature>
<evidence type="ECO:0000313" key="8">
    <source>
        <dbReference type="EMBL" id="MDD7964719.1"/>
    </source>
</evidence>